<sequence>MASRTGVRDQTWWKTPWVFEKEMGLFERDSKTARDPADVDLEENGPASTDLETVRDLWELVALVEDPGSEVEEEDGLDDLALLGHETRHIMSEILHQVESGEEEPIKFDPMVVYDGHSIYKATLVSQLVGNPTLSKDRLTRIKQSIYFNGVKQRPRVKEKQDFKYIVQGVVSLKVEHNNHSVWTLDANDRVRVDEFLQSL</sequence>
<protein>
    <submittedName>
        <fullName evidence="2">Uncharacterized protein</fullName>
    </submittedName>
</protein>
<dbReference type="Proteomes" id="UP001633002">
    <property type="component" value="Unassembled WGS sequence"/>
</dbReference>
<evidence type="ECO:0000313" key="2">
    <source>
        <dbReference type="EMBL" id="KAL3696831.1"/>
    </source>
</evidence>
<accession>A0ABD3I0P8</accession>
<evidence type="ECO:0000256" key="1">
    <source>
        <dbReference type="SAM" id="MobiDB-lite"/>
    </source>
</evidence>
<gene>
    <name evidence="2" type="ORF">R1sor_010907</name>
</gene>
<dbReference type="EMBL" id="JBJQOH010000002">
    <property type="protein sequence ID" value="KAL3696831.1"/>
    <property type="molecule type" value="Genomic_DNA"/>
</dbReference>
<organism evidence="2 3">
    <name type="scientific">Riccia sorocarpa</name>
    <dbReference type="NCBI Taxonomy" id="122646"/>
    <lineage>
        <taxon>Eukaryota</taxon>
        <taxon>Viridiplantae</taxon>
        <taxon>Streptophyta</taxon>
        <taxon>Embryophyta</taxon>
        <taxon>Marchantiophyta</taxon>
        <taxon>Marchantiopsida</taxon>
        <taxon>Marchantiidae</taxon>
        <taxon>Marchantiales</taxon>
        <taxon>Ricciaceae</taxon>
        <taxon>Riccia</taxon>
    </lineage>
</organism>
<evidence type="ECO:0000313" key="3">
    <source>
        <dbReference type="Proteomes" id="UP001633002"/>
    </source>
</evidence>
<comment type="caution">
    <text evidence="2">The sequence shown here is derived from an EMBL/GenBank/DDBJ whole genome shotgun (WGS) entry which is preliminary data.</text>
</comment>
<reference evidence="2 3" key="1">
    <citation type="submission" date="2024-09" db="EMBL/GenBank/DDBJ databases">
        <title>Chromosome-scale assembly of Riccia sorocarpa.</title>
        <authorList>
            <person name="Paukszto L."/>
        </authorList>
    </citation>
    <scope>NUCLEOTIDE SEQUENCE [LARGE SCALE GENOMIC DNA]</scope>
    <source>
        <strain evidence="2">LP-2024</strain>
        <tissue evidence="2">Aerial parts of the thallus</tissue>
    </source>
</reference>
<name>A0ABD3I0P8_9MARC</name>
<keyword evidence="3" id="KW-1185">Reference proteome</keyword>
<feature type="region of interest" description="Disordered" evidence="1">
    <location>
        <begin position="29"/>
        <end position="48"/>
    </location>
</feature>
<proteinExistence type="predicted"/>
<dbReference type="AlphaFoldDB" id="A0ABD3I0P8"/>